<dbReference type="Proteomes" id="UP000193804">
    <property type="component" value="Unassembled WGS sequence"/>
</dbReference>
<organism evidence="1 2">
    <name type="scientific">Marivirga sericea</name>
    <dbReference type="NCBI Taxonomy" id="1028"/>
    <lineage>
        <taxon>Bacteria</taxon>
        <taxon>Pseudomonadati</taxon>
        <taxon>Bacteroidota</taxon>
        <taxon>Cytophagia</taxon>
        <taxon>Cytophagales</taxon>
        <taxon>Marivirgaceae</taxon>
        <taxon>Marivirga</taxon>
    </lineage>
</organism>
<dbReference type="EMBL" id="FXAW01000005">
    <property type="protein sequence ID" value="SMG39830.1"/>
    <property type="molecule type" value="Genomic_DNA"/>
</dbReference>
<dbReference type="InterPro" id="IPR003718">
    <property type="entry name" value="OsmC/Ohr_fam"/>
</dbReference>
<protein>
    <submittedName>
        <fullName evidence="1">Osmotically inducible protein OsmC</fullName>
    </submittedName>
</protein>
<reference evidence="2" key="1">
    <citation type="submission" date="2017-04" db="EMBL/GenBank/DDBJ databases">
        <authorList>
            <person name="Varghese N."/>
            <person name="Submissions S."/>
        </authorList>
    </citation>
    <scope>NUCLEOTIDE SEQUENCE [LARGE SCALE GENOMIC DNA]</scope>
    <source>
        <strain evidence="2">DSM 4125</strain>
    </source>
</reference>
<dbReference type="PANTHER" id="PTHR42830:SF1">
    <property type="entry name" value="OSMOTICALLY INDUCIBLE FAMILY PROTEIN"/>
    <property type="match status" value="1"/>
</dbReference>
<dbReference type="InterPro" id="IPR036102">
    <property type="entry name" value="OsmC/Ohrsf"/>
</dbReference>
<dbReference type="STRING" id="1028.SAMN05661096_02687"/>
<dbReference type="InterPro" id="IPR019904">
    <property type="entry name" value="Peroxiredoxin_OsmC"/>
</dbReference>
<keyword evidence="2" id="KW-1185">Reference proteome</keyword>
<dbReference type="SUPFAM" id="SSF82784">
    <property type="entry name" value="OsmC-like"/>
    <property type="match status" value="1"/>
</dbReference>
<dbReference type="InterPro" id="IPR015946">
    <property type="entry name" value="KH_dom-like_a/b"/>
</dbReference>
<dbReference type="OrthoDB" id="9807532at2"/>
<sequence length="147" mass="15738">MAIKRKVNANWKGTGTEGKGHLSSPNNFFENTPYSFKSRFENEDGKSGTNPEELIAAAHSACYAMALSVEISKAGHTPDEIDANAEVVLDKEGEGFAIKEIKLTVKGKVSDLSEEKFLEMAEGAKKGCPISKALSAVPISLEASFEA</sequence>
<dbReference type="Pfam" id="PF02566">
    <property type="entry name" value="OsmC"/>
    <property type="match status" value="1"/>
</dbReference>
<dbReference type="RefSeq" id="WP_085517852.1">
    <property type="nucleotide sequence ID" value="NZ_FXAW01000005.1"/>
</dbReference>
<name>A0A1X7KFS1_9BACT</name>
<proteinExistence type="predicted"/>
<evidence type="ECO:0000313" key="1">
    <source>
        <dbReference type="EMBL" id="SMG39830.1"/>
    </source>
</evidence>
<dbReference type="Gene3D" id="3.30.300.20">
    <property type="match status" value="1"/>
</dbReference>
<dbReference type="GO" id="GO:0004601">
    <property type="term" value="F:peroxidase activity"/>
    <property type="evidence" value="ECO:0007669"/>
    <property type="project" value="InterPro"/>
</dbReference>
<dbReference type="AlphaFoldDB" id="A0A1X7KFS1"/>
<dbReference type="InterPro" id="IPR052707">
    <property type="entry name" value="OsmC_Ohr_Peroxiredoxin"/>
</dbReference>
<gene>
    <name evidence="1" type="ORF">SAMN05661096_02687</name>
</gene>
<accession>A0A1X7KFS1</accession>
<dbReference type="PANTHER" id="PTHR42830">
    <property type="entry name" value="OSMOTICALLY INDUCIBLE FAMILY PROTEIN"/>
    <property type="match status" value="1"/>
</dbReference>
<dbReference type="NCBIfam" id="TIGR03562">
    <property type="entry name" value="osmo_induc_OsmC"/>
    <property type="match status" value="1"/>
</dbReference>
<evidence type="ECO:0000313" key="2">
    <source>
        <dbReference type="Proteomes" id="UP000193804"/>
    </source>
</evidence>
<dbReference type="GO" id="GO:0006979">
    <property type="term" value="P:response to oxidative stress"/>
    <property type="evidence" value="ECO:0007669"/>
    <property type="project" value="InterPro"/>
</dbReference>